<dbReference type="InterPro" id="IPR014755">
    <property type="entry name" value="Cu-Rt/internalin_Ig-like"/>
</dbReference>
<dbReference type="Gene3D" id="1.20.58.780">
    <property type="match status" value="1"/>
</dbReference>
<protein>
    <recommendedName>
        <fullName evidence="3">SbsC C-terminal domain-containing protein</fullName>
    </recommendedName>
</protein>
<organism evidence="4 5">
    <name type="scientific">Bacillus infantis</name>
    <dbReference type="NCBI Taxonomy" id="324767"/>
    <lineage>
        <taxon>Bacteria</taxon>
        <taxon>Bacillati</taxon>
        <taxon>Bacillota</taxon>
        <taxon>Bacilli</taxon>
        <taxon>Bacillales</taxon>
        <taxon>Bacillaceae</taxon>
        <taxon>Bacillus</taxon>
    </lineage>
</organism>
<dbReference type="AlphaFoldDB" id="A0A5D4SL70"/>
<name>A0A5D4SL70_9BACI</name>
<dbReference type="Pfam" id="PF18058">
    <property type="entry name" value="SbsC_C"/>
    <property type="match status" value="1"/>
</dbReference>
<evidence type="ECO:0000256" key="1">
    <source>
        <dbReference type="ARBA" id="ARBA00022729"/>
    </source>
</evidence>
<keyword evidence="1 2" id="KW-0732">Signal</keyword>
<dbReference type="InterPro" id="IPR041378">
    <property type="entry name" value="S-layer_SbsC_C"/>
</dbReference>
<gene>
    <name evidence="4" type="ORF">FZD47_10735</name>
</gene>
<dbReference type="Proteomes" id="UP000323732">
    <property type="component" value="Unassembled WGS sequence"/>
</dbReference>
<comment type="caution">
    <text evidence="4">The sequence shown here is derived from an EMBL/GenBank/DDBJ whole genome shotgun (WGS) entry which is preliminary data.</text>
</comment>
<proteinExistence type="predicted"/>
<evidence type="ECO:0000256" key="2">
    <source>
        <dbReference type="SAM" id="SignalP"/>
    </source>
</evidence>
<feature type="chain" id="PRO_5022785578" description="SbsC C-terminal domain-containing protein" evidence="2">
    <location>
        <begin position="31"/>
        <end position="768"/>
    </location>
</feature>
<dbReference type="EMBL" id="VTES01000003">
    <property type="protein sequence ID" value="TYS63970.1"/>
    <property type="molecule type" value="Genomic_DNA"/>
</dbReference>
<evidence type="ECO:0000313" key="5">
    <source>
        <dbReference type="Proteomes" id="UP000323732"/>
    </source>
</evidence>
<sequence length="768" mass="82378">MKKKAIKLATSTAIAATAFVAAAPANQADAAVNVDQLVQDAQNAGTVLKWAISVEGSADGVTRPWAQYNNAKEAIAKAEAAVKGASFSDKLKYEARLTDPKIQVKRAQAYIDAITSSEKIKDLTANLNSAISSNDLDKVEAAYHKATAEYRKQTVLLDRVYGQSTRDQIRDAVKPALEKLVASVKNEVTVHMLAREAAAYVKASNFDAAAEKLTDAQAILDANVLKWESALQKSVSDVEASIPLQVLTVTSNNKDTVTVKFSTKIQPGSAVLPAGQFTFTNGLIVQSASVAADGKTVTLKTTDQAADTVYALSYQGKDTGKSFKTPVAASDTTLTVVEKDAVNLENGGERSYTVNVTKADGTPYTGAVQIQLLDANEEVIAGQTEVLIRSVNGTSDFSYADNTYTVRAVNGKVTFIVKDNDVAVDVTQVVIPKVIRAEDGSSKLAPKTTFWVKATENLGSESVPATVAAGLSVDEKNGVFYLNGLKYKFDTNDKFYHKNVEVASTTFFNALSKEDKVYFNYSDSKDYISEFKIITDVNPDASLEVTNPADVLTHDKLATRLDGKGQPGNIIEVFKVVTEGEGEEVTLKSTPVASATVSSNGTWVVNSLNLTEGAKNDFVVATRAANSSVYTDTDTVEIYQQYFATVDGGLYASDEDDNDQLGIGDIITFNVNNASLTNNNLKVSSNAKITLQDDQGNTRWYTVGKVSGTTNQVKITGVETKSTQDNYNTKIDTTLGNTLLKVEGITNQDNLLFNVAKSVDVKVNEGSN</sequence>
<feature type="signal peptide" evidence="2">
    <location>
        <begin position="1"/>
        <end position="30"/>
    </location>
</feature>
<dbReference type="RefSeq" id="WP_148949844.1">
    <property type="nucleotide sequence ID" value="NZ_VTES01000003.1"/>
</dbReference>
<evidence type="ECO:0000313" key="4">
    <source>
        <dbReference type="EMBL" id="TYS63970.1"/>
    </source>
</evidence>
<accession>A0A5D4SL70</accession>
<dbReference type="Gene3D" id="2.60.40.1220">
    <property type="match status" value="1"/>
</dbReference>
<evidence type="ECO:0000259" key="3">
    <source>
        <dbReference type="Pfam" id="PF18058"/>
    </source>
</evidence>
<feature type="domain" description="SbsC C-terminal" evidence="3">
    <location>
        <begin position="49"/>
        <end position="171"/>
    </location>
</feature>
<reference evidence="4 5" key="1">
    <citation type="submission" date="2019-08" db="EMBL/GenBank/DDBJ databases">
        <title>Bacillus genomes from the desert of Cuatro Cienegas, Coahuila.</title>
        <authorList>
            <person name="Olmedo-Alvarez G."/>
        </authorList>
    </citation>
    <scope>NUCLEOTIDE SEQUENCE [LARGE SCALE GENOMIC DNA]</scope>
    <source>
        <strain evidence="4 5">CH37_1T</strain>
    </source>
</reference>